<dbReference type="EMBL" id="CAJGYO010000006">
    <property type="protein sequence ID" value="CAD6238428.1"/>
    <property type="molecule type" value="Genomic_DNA"/>
</dbReference>
<sequence length="95" mass="9868">MSPPVAAAAAASAIISSTVRPTSGTHNSVISASGVCYSSLSNGSPSQLTRLRMRDADVVNRQWPRPGTVCWRGKGKWRTRVVGKAVKTGNGSEAG</sequence>
<accession>A0A811PBX9</accession>
<proteinExistence type="predicted"/>
<protein>
    <submittedName>
        <fullName evidence="1">Uncharacterized protein</fullName>
    </submittedName>
</protein>
<dbReference type="AlphaFoldDB" id="A0A811PBX9"/>
<evidence type="ECO:0000313" key="1">
    <source>
        <dbReference type="EMBL" id="CAD6238428.1"/>
    </source>
</evidence>
<keyword evidence="2" id="KW-1185">Reference proteome</keyword>
<dbReference type="Proteomes" id="UP000604825">
    <property type="component" value="Unassembled WGS sequence"/>
</dbReference>
<reference evidence="1" key="1">
    <citation type="submission" date="2020-10" db="EMBL/GenBank/DDBJ databases">
        <authorList>
            <person name="Han B."/>
            <person name="Lu T."/>
            <person name="Zhao Q."/>
            <person name="Huang X."/>
            <person name="Zhao Y."/>
        </authorList>
    </citation>
    <scope>NUCLEOTIDE SEQUENCE</scope>
</reference>
<organism evidence="1 2">
    <name type="scientific">Miscanthus lutarioriparius</name>
    <dbReference type="NCBI Taxonomy" id="422564"/>
    <lineage>
        <taxon>Eukaryota</taxon>
        <taxon>Viridiplantae</taxon>
        <taxon>Streptophyta</taxon>
        <taxon>Embryophyta</taxon>
        <taxon>Tracheophyta</taxon>
        <taxon>Spermatophyta</taxon>
        <taxon>Magnoliopsida</taxon>
        <taxon>Liliopsida</taxon>
        <taxon>Poales</taxon>
        <taxon>Poaceae</taxon>
        <taxon>PACMAD clade</taxon>
        <taxon>Panicoideae</taxon>
        <taxon>Andropogonodae</taxon>
        <taxon>Andropogoneae</taxon>
        <taxon>Saccharinae</taxon>
        <taxon>Miscanthus</taxon>
    </lineage>
</organism>
<comment type="caution">
    <text evidence="1">The sequence shown here is derived from an EMBL/GenBank/DDBJ whole genome shotgun (WGS) entry which is preliminary data.</text>
</comment>
<gene>
    <name evidence="1" type="ORF">NCGR_LOCUS25664</name>
</gene>
<evidence type="ECO:0000313" key="2">
    <source>
        <dbReference type="Proteomes" id="UP000604825"/>
    </source>
</evidence>
<name>A0A811PBX9_9POAL</name>